<dbReference type="OrthoDB" id="7203053at2"/>
<feature type="transmembrane region" description="Helical" evidence="5">
    <location>
        <begin position="41"/>
        <end position="58"/>
    </location>
</feature>
<keyword evidence="2 5" id="KW-0812">Transmembrane</keyword>
<feature type="transmembrane region" description="Helical" evidence="5">
    <location>
        <begin position="122"/>
        <end position="155"/>
    </location>
</feature>
<evidence type="ECO:0000313" key="6">
    <source>
        <dbReference type="EMBL" id="SDH77923.1"/>
    </source>
</evidence>
<dbReference type="RefSeq" id="WP_091273656.1">
    <property type="nucleotide sequence ID" value="NZ_FNDK01000011.1"/>
</dbReference>
<sequence length="174" mass="20253">MTLFLLLVSVVIVQRIAEVIYARRNEKMMKANGAFEAGAEHYKWIVLLHVCFFISLFMENVWREMELIAIWPVFLLLFVIVQMLRVWTLRSLGVYWNTKIIVLPGAEKVRSGPYRYIPHPNYVIVALEIIILPLLFEAFITAILFTVLNALLLLFVRIPAENKALDMLQKMTND</sequence>
<dbReference type="Gene3D" id="1.20.120.1630">
    <property type="match status" value="1"/>
</dbReference>
<reference evidence="7" key="1">
    <citation type="submission" date="2016-10" db="EMBL/GenBank/DDBJ databases">
        <authorList>
            <person name="Varghese N."/>
            <person name="Submissions S."/>
        </authorList>
    </citation>
    <scope>NUCLEOTIDE SEQUENCE [LARGE SCALE GENOMIC DNA]</scope>
    <source>
        <strain evidence="7">DSM 21632</strain>
    </source>
</reference>
<dbReference type="EMBL" id="FNDK01000011">
    <property type="protein sequence ID" value="SDH77923.1"/>
    <property type="molecule type" value="Genomic_DNA"/>
</dbReference>
<dbReference type="AlphaFoldDB" id="A0A1G8F6W6"/>
<keyword evidence="6" id="KW-0489">Methyltransferase</keyword>
<evidence type="ECO:0000313" key="7">
    <source>
        <dbReference type="Proteomes" id="UP000199163"/>
    </source>
</evidence>
<keyword evidence="4 5" id="KW-0472">Membrane</keyword>
<accession>A0A1G8F6W6</accession>
<evidence type="ECO:0000256" key="4">
    <source>
        <dbReference type="ARBA" id="ARBA00023136"/>
    </source>
</evidence>
<protein>
    <submittedName>
        <fullName evidence="6">15-methylpalmitoyl-4-hydroxy-2-pyrone 4-O-methyltransferase</fullName>
    </submittedName>
</protein>
<dbReference type="Pfam" id="PF04140">
    <property type="entry name" value="ICMT"/>
    <property type="match status" value="1"/>
</dbReference>
<keyword evidence="3 5" id="KW-1133">Transmembrane helix</keyword>
<comment type="subcellular location">
    <subcellularLocation>
        <location evidence="1">Membrane</location>
        <topology evidence="1">Multi-pass membrane protein</topology>
    </subcellularLocation>
</comment>
<dbReference type="GO" id="GO:0032259">
    <property type="term" value="P:methylation"/>
    <property type="evidence" value="ECO:0007669"/>
    <property type="project" value="UniProtKB-KW"/>
</dbReference>
<evidence type="ECO:0000256" key="5">
    <source>
        <dbReference type="SAM" id="Phobius"/>
    </source>
</evidence>
<keyword evidence="6" id="KW-0808">Transferase</keyword>
<proteinExistence type="predicted"/>
<name>A0A1G8F6W6_9BACI</name>
<dbReference type="STRING" id="568899.SAMN05192534_11168"/>
<evidence type="ECO:0000256" key="1">
    <source>
        <dbReference type="ARBA" id="ARBA00004141"/>
    </source>
</evidence>
<organism evidence="6 7">
    <name type="scientific">Alteribacillus persepolensis</name>
    <dbReference type="NCBI Taxonomy" id="568899"/>
    <lineage>
        <taxon>Bacteria</taxon>
        <taxon>Bacillati</taxon>
        <taxon>Bacillota</taxon>
        <taxon>Bacilli</taxon>
        <taxon>Bacillales</taxon>
        <taxon>Bacillaceae</taxon>
        <taxon>Alteribacillus</taxon>
    </lineage>
</organism>
<dbReference type="InterPro" id="IPR007269">
    <property type="entry name" value="ICMT_MeTrfase"/>
</dbReference>
<gene>
    <name evidence="6" type="ORF">SAMN05192534_11168</name>
</gene>
<feature type="transmembrane region" description="Helical" evidence="5">
    <location>
        <begin position="67"/>
        <end position="87"/>
    </location>
</feature>
<dbReference type="Proteomes" id="UP000199163">
    <property type="component" value="Unassembled WGS sequence"/>
</dbReference>
<dbReference type="GO" id="GO:0016020">
    <property type="term" value="C:membrane"/>
    <property type="evidence" value="ECO:0007669"/>
    <property type="project" value="UniProtKB-SubCell"/>
</dbReference>
<dbReference type="GO" id="GO:0004671">
    <property type="term" value="F:protein C-terminal S-isoprenylcysteine carboxyl O-methyltransferase activity"/>
    <property type="evidence" value="ECO:0007669"/>
    <property type="project" value="InterPro"/>
</dbReference>
<evidence type="ECO:0000256" key="3">
    <source>
        <dbReference type="ARBA" id="ARBA00022989"/>
    </source>
</evidence>
<keyword evidence="7" id="KW-1185">Reference proteome</keyword>
<evidence type="ECO:0000256" key="2">
    <source>
        <dbReference type="ARBA" id="ARBA00022692"/>
    </source>
</evidence>